<gene>
    <name evidence="7" type="primary">murD</name>
    <name evidence="11" type="ORF">A2154_01890</name>
</gene>
<dbReference type="SUPFAM" id="SSF53244">
    <property type="entry name" value="MurD-like peptide ligases, peptide-binding domain"/>
    <property type="match status" value="1"/>
</dbReference>
<dbReference type="STRING" id="1798373.A2154_01890"/>
<name>A0A1F5Z814_9BACT</name>
<feature type="domain" description="Mur ligase C-terminal" evidence="9">
    <location>
        <begin position="304"/>
        <end position="422"/>
    </location>
</feature>
<protein>
    <recommendedName>
        <fullName evidence="7 8">UDP-N-acetylmuramoylalanine--D-glutamate ligase</fullName>
        <ecNumber evidence="7 8">6.3.2.9</ecNumber>
    </recommendedName>
    <alternativeName>
        <fullName evidence="7">D-glutamic acid-adding enzyme</fullName>
    </alternativeName>
    <alternativeName>
        <fullName evidence="7">UDP-N-acetylmuramoyl-L-alanyl-D-glutamate synthetase</fullName>
    </alternativeName>
</protein>
<keyword evidence="6 7" id="KW-0067">ATP-binding</keyword>
<evidence type="ECO:0000256" key="1">
    <source>
        <dbReference type="ARBA" id="ARBA00004496"/>
    </source>
</evidence>
<dbReference type="Pfam" id="PF08245">
    <property type="entry name" value="Mur_ligase_M"/>
    <property type="match status" value="1"/>
</dbReference>
<dbReference type="GO" id="GO:0008764">
    <property type="term" value="F:UDP-N-acetylmuramoylalanine-D-glutamate ligase activity"/>
    <property type="evidence" value="ECO:0007669"/>
    <property type="project" value="UniProtKB-UniRule"/>
</dbReference>
<accession>A0A1F5Z814</accession>
<proteinExistence type="inferred from homology"/>
<comment type="caution">
    <text evidence="11">The sequence shown here is derived from an EMBL/GenBank/DDBJ whole genome shotgun (WGS) entry which is preliminary data.</text>
</comment>
<dbReference type="Pfam" id="PF02875">
    <property type="entry name" value="Mur_ligase_C"/>
    <property type="match status" value="1"/>
</dbReference>
<dbReference type="AlphaFoldDB" id="A0A1F5Z814"/>
<keyword evidence="7 8" id="KW-0131">Cell cycle</keyword>
<evidence type="ECO:0000256" key="4">
    <source>
        <dbReference type="ARBA" id="ARBA00022598"/>
    </source>
</evidence>
<evidence type="ECO:0000256" key="7">
    <source>
        <dbReference type="HAMAP-Rule" id="MF_00639"/>
    </source>
</evidence>
<feature type="binding site" evidence="7">
    <location>
        <begin position="107"/>
        <end position="113"/>
    </location>
    <ligand>
        <name>ATP</name>
        <dbReference type="ChEBI" id="CHEBI:30616"/>
    </ligand>
</feature>
<dbReference type="InterPro" id="IPR005762">
    <property type="entry name" value="MurD"/>
</dbReference>
<organism evidence="11 12">
    <name type="scientific">Candidatus Gottesmanbacteria bacterium RBG_16_43_7</name>
    <dbReference type="NCBI Taxonomy" id="1798373"/>
    <lineage>
        <taxon>Bacteria</taxon>
        <taxon>Candidatus Gottesmaniibacteriota</taxon>
    </lineage>
</organism>
<comment type="pathway">
    <text evidence="2 7 8">Cell wall biogenesis; peptidoglycan biosynthesis.</text>
</comment>
<dbReference type="InterPro" id="IPR036565">
    <property type="entry name" value="Mur-like_cat_sf"/>
</dbReference>
<dbReference type="UniPathway" id="UPA00219"/>
<sequence length="451" mass="49518">MSEIKGHQILIAGGGREGQCVLSYLSDQFPDVKITVADNDPGKLSGLKDLKTRSGLHWLDDLDIYDTVVRSPGVSPHLVQFKKAKHITSATNIFFAICPGQIIGATGTKGKSTTSSLIYRILKTTYEDVRLVGNIGSPALCNLKGATDRTIFVMELSSYQLQDFRYSPHIAVILPIFEEHLNYHGNQKYYVDAKSKIVLKQKSSDYVIFYQKNGFSRDIGESSPGLKLPYAHKSQNQPAAWLESGFIWISADAKSQKLIQMSNLPIIGIANAENAAAAILVGLVMGVSPPQIRKALMSFQPLEHRLEYVGDFNGINFYNDSLATIPEATMHALKALGDSVATLIAGGYDRGLNMDLLGKKLADYHIQTIILFPDTGVKIEKAIKTINPKSTIKFFNVKSMDEAVRLAYQETPKGKICLLSPAAASFNMFCDYADRGNQFKTLVADLSSQPA</sequence>
<dbReference type="Gene3D" id="3.40.1190.10">
    <property type="entry name" value="Mur-like, catalytic domain"/>
    <property type="match status" value="1"/>
</dbReference>
<dbReference type="InterPro" id="IPR004101">
    <property type="entry name" value="Mur_ligase_C"/>
</dbReference>
<dbReference type="PANTHER" id="PTHR43692">
    <property type="entry name" value="UDP-N-ACETYLMURAMOYLALANINE--D-GLUTAMATE LIGASE"/>
    <property type="match status" value="1"/>
</dbReference>
<dbReference type="NCBIfam" id="TIGR01087">
    <property type="entry name" value="murD"/>
    <property type="match status" value="1"/>
</dbReference>
<evidence type="ECO:0000256" key="8">
    <source>
        <dbReference type="RuleBase" id="RU003664"/>
    </source>
</evidence>
<dbReference type="Gene3D" id="3.40.50.720">
    <property type="entry name" value="NAD(P)-binding Rossmann-like Domain"/>
    <property type="match status" value="1"/>
</dbReference>
<evidence type="ECO:0000313" key="12">
    <source>
        <dbReference type="Proteomes" id="UP000176854"/>
    </source>
</evidence>
<dbReference type="EMBL" id="MFJC01000065">
    <property type="protein sequence ID" value="OGG08464.1"/>
    <property type="molecule type" value="Genomic_DNA"/>
</dbReference>
<evidence type="ECO:0000256" key="5">
    <source>
        <dbReference type="ARBA" id="ARBA00022741"/>
    </source>
</evidence>
<dbReference type="Proteomes" id="UP000176854">
    <property type="component" value="Unassembled WGS sequence"/>
</dbReference>
<dbReference type="GO" id="GO:0008360">
    <property type="term" value="P:regulation of cell shape"/>
    <property type="evidence" value="ECO:0007669"/>
    <property type="project" value="UniProtKB-KW"/>
</dbReference>
<evidence type="ECO:0000256" key="2">
    <source>
        <dbReference type="ARBA" id="ARBA00004752"/>
    </source>
</evidence>
<dbReference type="GO" id="GO:0071555">
    <property type="term" value="P:cell wall organization"/>
    <property type="evidence" value="ECO:0007669"/>
    <property type="project" value="UniProtKB-KW"/>
</dbReference>
<reference evidence="11 12" key="1">
    <citation type="journal article" date="2016" name="Nat. Commun.">
        <title>Thousands of microbial genomes shed light on interconnected biogeochemical processes in an aquifer system.</title>
        <authorList>
            <person name="Anantharaman K."/>
            <person name="Brown C.T."/>
            <person name="Hug L.A."/>
            <person name="Sharon I."/>
            <person name="Castelle C.J."/>
            <person name="Probst A.J."/>
            <person name="Thomas B.C."/>
            <person name="Singh A."/>
            <person name="Wilkins M.J."/>
            <person name="Karaoz U."/>
            <person name="Brodie E.L."/>
            <person name="Williams K.H."/>
            <person name="Hubbard S.S."/>
            <person name="Banfield J.F."/>
        </authorList>
    </citation>
    <scope>NUCLEOTIDE SEQUENCE [LARGE SCALE GENOMIC DNA]</scope>
</reference>
<keyword evidence="7 8" id="KW-0132">Cell division</keyword>
<comment type="subcellular location">
    <subcellularLocation>
        <location evidence="1 7 8">Cytoplasm</location>
    </subcellularLocation>
</comment>
<keyword evidence="3 7" id="KW-0963">Cytoplasm</keyword>
<dbReference type="InterPro" id="IPR036615">
    <property type="entry name" value="Mur_ligase_C_dom_sf"/>
</dbReference>
<evidence type="ECO:0000256" key="3">
    <source>
        <dbReference type="ARBA" id="ARBA00022490"/>
    </source>
</evidence>
<dbReference type="InterPro" id="IPR013221">
    <property type="entry name" value="Mur_ligase_cen"/>
</dbReference>
<keyword evidence="4 7" id="KW-0436">Ligase</keyword>
<dbReference type="GO" id="GO:0009252">
    <property type="term" value="P:peptidoglycan biosynthetic process"/>
    <property type="evidence" value="ECO:0007669"/>
    <property type="project" value="UniProtKB-UniRule"/>
</dbReference>
<evidence type="ECO:0000256" key="6">
    <source>
        <dbReference type="ARBA" id="ARBA00022840"/>
    </source>
</evidence>
<evidence type="ECO:0000259" key="9">
    <source>
        <dbReference type="Pfam" id="PF02875"/>
    </source>
</evidence>
<dbReference type="GO" id="GO:0005737">
    <property type="term" value="C:cytoplasm"/>
    <property type="evidence" value="ECO:0007669"/>
    <property type="project" value="UniProtKB-SubCell"/>
</dbReference>
<feature type="domain" description="Mur ligase central" evidence="10">
    <location>
        <begin position="106"/>
        <end position="281"/>
    </location>
</feature>
<dbReference type="GO" id="GO:0051301">
    <property type="term" value="P:cell division"/>
    <property type="evidence" value="ECO:0007669"/>
    <property type="project" value="UniProtKB-KW"/>
</dbReference>
<comment type="function">
    <text evidence="7 8">Cell wall formation. Catalyzes the addition of glutamate to the nucleotide precursor UDP-N-acetylmuramoyl-L-alanine (UMA).</text>
</comment>
<dbReference type="PANTHER" id="PTHR43692:SF1">
    <property type="entry name" value="UDP-N-ACETYLMURAMOYLALANINE--D-GLUTAMATE LIGASE"/>
    <property type="match status" value="1"/>
</dbReference>
<dbReference type="SUPFAM" id="SSF53623">
    <property type="entry name" value="MurD-like peptide ligases, catalytic domain"/>
    <property type="match status" value="1"/>
</dbReference>
<comment type="similarity">
    <text evidence="7">Belongs to the MurCDEF family.</text>
</comment>
<keyword evidence="7 8" id="KW-0961">Cell wall biogenesis/degradation</keyword>
<dbReference type="EC" id="6.3.2.9" evidence="7 8"/>
<comment type="catalytic activity">
    <reaction evidence="7 8">
        <text>UDP-N-acetyl-alpha-D-muramoyl-L-alanine + D-glutamate + ATP = UDP-N-acetyl-alpha-D-muramoyl-L-alanyl-D-glutamate + ADP + phosphate + H(+)</text>
        <dbReference type="Rhea" id="RHEA:16429"/>
        <dbReference type="ChEBI" id="CHEBI:15378"/>
        <dbReference type="ChEBI" id="CHEBI:29986"/>
        <dbReference type="ChEBI" id="CHEBI:30616"/>
        <dbReference type="ChEBI" id="CHEBI:43474"/>
        <dbReference type="ChEBI" id="CHEBI:83898"/>
        <dbReference type="ChEBI" id="CHEBI:83900"/>
        <dbReference type="ChEBI" id="CHEBI:456216"/>
        <dbReference type="EC" id="6.3.2.9"/>
    </reaction>
</comment>
<dbReference type="GO" id="GO:0005524">
    <property type="term" value="F:ATP binding"/>
    <property type="evidence" value="ECO:0007669"/>
    <property type="project" value="UniProtKB-UniRule"/>
</dbReference>
<dbReference type="HAMAP" id="MF_00639">
    <property type="entry name" value="MurD"/>
    <property type="match status" value="1"/>
</dbReference>
<keyword evidence="7 8" id="KW-0133">Cell shape</keyword>
<evidence type="ECO:0000259" key="10">
    <source>
        <dbReference type="Pfam" id="PF08245"/>
    </source>
</evidence>
<dbReference type="Gene3D" id="3.90.190.20">
    <property type="entry name" value="Mur ligase, C-terminal domain"/>
    <property type="match status" value="1"/>
</dbReference>
<keyword evidence="7 8" id="KW-0573">Peptidoglycan synthesis</keyword>
<keyword evidence="5 7" id="KW-0547">Nucleotide-binding</keyword>
<evidence type="ECO:0000313" key="11">
    <source>
        <dbReference type="EMBL" id="OGG08464.1"/>
    </source>
</evidence>